<comment type="similarity">
    <text evidence="2">Belongs to the CpxP/Spy family.</text>
</comment>
<feature type="region of interest" description="Disordered" evidence="5">
    <location>
        <begin position="150"/>
        <end position="170"/>
    </location>
</feature>
<dbReference type="RefSeq" id="WP_211423627.1">
    <property type="nucleotide sequence ID" value="NZ_CP072643.1"/>
</dbReference>
<evidence type="ECO:0000256" key="3">
    <source>
        <dbReference type="ARBA" id="ARBA00022729"/>
    </source>
</evidence>
<sequence>MLHRFSLRPLIVVASLTFILTGVLGGVAYAAGRDRGPERFMGFFIQRMAAQLGLSEEQQTRIRQIMEEERATAEPLMRQLKAVHDQLRPLGTDGVFNEAQVRVLAQQQAQTMTELIVSKERTKARVAAVLTPEQRERAKQMLEQFHQRMHGGPKWHHGRGFGPVPPPPPM</sequence>
<evidence type="ECO:0000256" key="4">
    <source>
        <dbReference type="ARBA" id="ARBA00022764"/>
    </source>
</evidence>
<dbReference type="PANTHER" id="PTHR38102">
    <property type="entry name" value="PERIPLASMIC CHAPERONE SPY"/>
    <property type="match status" value="1"/>
</dbReference>
<evidence type="ECO:0000313" key="6">
    <source>
        <dbReference type="EMBL" id="QUV95402.1"/>
    </source>
</evidence>
<gene>
    <name evidence="6" type="ORF">J8C05_11160</name>
</gene>
<proteinExistence type="inferred from homology"/>
<dbReference type="Pfam" id="PF07813">
    <property type="entry name" value="LTXXQ"/>
    <property type="match status" value="1"/>
</dbReference>
<dbReference type="InterPro" id="IPR052211">
    <property type="entry name" value="Cpx_auxiliary_protein"/>
</dbReference>
<keyword evidence="3" id="KW-0732">Signal</keyword>
<dbReference type="Proteomes" id="UP000677668">
    <property type="component" value="Chromosome 2"/>
</dbReference>
<dbReference type="CDD" id="cd09916">
    <property type="entry name" value="CpxP_like"/>
    <property type="match status" value="1"/>
</dbReference>
<name>A0ABX8B453_9BACT</name>
<feature type="compositionally biased region" description="Basic residues" evidence="5">
    <location>
        <begin position="150"/>
        <end position="159"/>
    </location>
</feature>
<keyword evidence="7" id="KW-1185">Reference proteome</keyword>
<organism evidence="6 7">
    <name type="scientific">Chloracidobacterium sp. N</name>
    <dbReference type="NCBI Taxonomy" id="2821540"/>
    <lineage>
        <taxon>Bacteria</taxon>
        <taxon>Pseudomonadati</taxon>
        <taxon>Acidobacteriota</taxon>
        <taxon>Terriglobia</taxon>
        <taxon>Terriglobales</taxon>
        <taxon>Acidobacteriaceae</taxon>
        <taxon>Chloracidobacterium</taxon>
        <taxon>Chloracidobacterium aggregatum</taxon>
    </lineage>
</organism>
<dbReference type="InterPro" id="IPR012899">
    <property type="entry name" value="LTXXQ"/>
</dbReference>
<dbReference type="EMBL" id="CP072643">
    <property type="protein sequence ID" value="QUV95402.1"/>
    <property type="molecule type" value="Genomic_DNA"/>
</dbReference>
<accession>A0ABX8B453</accession>
<evidence type="ECO:0000256" key="2">
    <source>
        <dbReference type="ARBA" id="ARBA00008441"/>
    </source>
</evidence>
<evidence type="ECO:0000256" key="5">
    <source>
        <dbReference type="SAM" id="MobiDB-lite"/>
    </source>
</evidence>
<evidence type="ECO:0000256" key="1">
    <source>
        <dbReference type="ARBA" id="ARBA00004418"/>
    </source>
</evidence>
<reference evidence="6 7" key="1">
    <citation type="submission" date="2021-03" db="EMBL/GenBank/DDBJ databases">
        <title>Genomic and phenotypic characterization of Chloracidobacterium isolates provides evidence for multiple species.</title>
        <authorList>
            <person name="Saini M.K."/>
            <person name="Costas A.M.G."/>
            <person name="Tank M."/>
            <person name="Bryant D.A."/>
        </authorList>
    </citation>
    <scope>NUCLEOTIDE SEQUENCE [LARGE SCALE GENOMIC DNA]</scope>
    <source>
        <strain evidence="6 7">N</strain>
    </source>
</reference>
<dbReference type="Gene3D" id="1.20.120.1490">
    <property type="match status" value="1"/>
</dbReference>
<keyword evidence="4" id="KW-0574">Periplasm</keyword>
<comment type="subcellular location">
    <subcellularLocation>
        <location evidence="1">Periplasm</location>
    </subcellularLocation>
</comment>
<dbReference type="PANTHER" id="PTHR38102:SF1">
    <property type="entry name" value="PERIPLASMIC CHAPERONE SPY"/>
    <property type="match status" value="1"/>
</dbReference>
<protein>
    <submittedName>
        <fullName evidence="6">Spy/CpxP family protein refolding chaperone</fullName>
    </submittedName>
</protein>
<evidence type="ECO:0000313" key="7">
    <source>
        <dbReference type="Proteomes" id="UP000677668"/>
    </source>
</evidence>